<dbReference type="EMBL" id="JACHHO010000003">
    <property type="protein sequence ID" value="MBB5204916.1"/>
    <property type="molecule type" value="Genomic_DNA"/>
</dbReference>
<keyword evidence="3" id="KW-1185">Reference proteome</keyword>
<keyword evidence="1" id="KW-0812">Transmembrane</keyword>
<feature type="transmembrane region" description="Helical" evidence="1">
    <location>
        <begin position="46"/>
        <end position="69"/>
    </location>
</feature>
<organism evidence="2 3">
    <name type="scientific">Inhella inkyongensis</name>
    <dbReference type="NCBI Taxonomy" id="392593"/>
    <lineage>
        <taxon>Bacteria</taxon>
        <taxon>Pseudomonadati</taxon>
        <taxon>Pseudomonadota</taxon>
        <taxon>Betaproteobacteria</taxon>
        <taxon>Burkholderiales</taxon>
        <taxon>Sphaerotilaceae</taxon>
        <taxon>Inhella</taxon>
    </lineage>
</organism>
<gene>
    <name evidence="2" type="ORF">HNQ51_002235</name>
</gene>
<comment type="caution">
    <text evidence="2">The sequence shown here is derived from an EMBL/GenBank/DDBJ whole genome shotgun (WGS) entry which is preliminary data.</text>
</comment>
<dbReference type="RefSeq" id="WP_138855050.1">
    <property type="nucleotide sequence ID" value="NZ_CP040709.1"/>
</dbReference>
<reference evidence="2 3" key="1">
    <citation type="submission" date="2020-08" db="EMBL/GenBank/DDBJ databases">
        <title>Genomic Encyclopedia of Type Strains, Phase IV (KMG-IV): sequencing the most valuable type-strain genomes for metagenomic binning, comparative biology and taxonomic classification.</title>
        <authorList>
            <person name="Goeker M."/>
        </authorList>
    </citation>
    <scope>NUCLEOTIDE SEQUENCE [LARGE SCALE GENOMIC DNA]</scope>
    <source>
        <strain evidence="2 3">DSM 23958</strain>
    </source>
</reference>
<evidence type="ECO:0000256" key="1">
    <source>
        <dbReference type="SAM" id="Phobius"/>
    </source>
</evidence>
<accession>A0A840S7D1</accession>
<keyword evidence="1" id="KW-1133">Transmembrane helix</keyword>
<dbReference type="AlphaFoldDB" id="A0A840S7D1"/>
<feature type="transmembrane region" description="Helical" evidence="1">
    <location>
        <begin position="12"/>
        <end position="34"/>
    </location>
</feature>
<name>A0A840S7D1_9BURK</name>
<dbReference type="Proteomes" id="UP000554837">
    <property type="component" value="Unassembled WGS sequence"/>
</dbReference>
<keyword evidence="1" id="KW-0472">Membrane</keyword>
<evidence type="ECO:0000313" key="3">
    <source>
        <dbReference type="Proteomes" id="UP000554837"/>
    </source>
</evidence>
<protein>
    <submittedName>
        <fullName evidence="2">Cation transport ATPase</fullName>
    </submittedName>
</protein>
<sequence>MSFPLRLAVWGHLLLALLLIVAGALALIFGGSILMMMPPGEMAQRLTWLGALLVLLALLWLGLSVGGAIGLLRGAPWGRTLLMTAAAMELPLLPVGTVLGVYTLWALQRPAFSPDVPAPPA</sequence>
<evidence type="ECO:0000313" key="2">
    <source>
        <dbReference type="EMBL" id="MBB5204916.1"/>
    </source>
</evidence>
<feature type="transmembrane region" description="Helical" evidence="1">
    <location>
        <begin position="81"/>
        <end position="105"/>
    </location>
</feature>
<proteinExistence type="predicted"/>